<dbReference type="InterPro" id="IPR050526">
    <property type="entry name" value="Rubredoxin_ET"/>
</dbReference>
<reference evidence="8 10" key="3">
    <citation type="submission" date="2019-03" db="EMBL/GenBank/DDBJ databases">
        <title>Subsurface microbial communities from deep shales in Ohio and West Virginia, USA.</title>
        <authorList>
            <person name="Wrighton K."/>
        </authorList>
    </citation>
    <scope>NUCLEOTIDE SEQUENCE [LARGE SCALE GENOMIC DNA]</scope>
    <source>
        <strain evidence="8 10">WG1_MB</strain>
    </source>
</reference>
<accession>A0A285FZP3</accession>
<evidence type="ECO:0000256" key="4">
    <source>
        <dbReference type="ARBA" id="ARBA00022982"/>
    </source>
</evidence>
<evidence type="ECO:0000313" key="7">
    <source>
        <dbReference type="EMBL" id="SNY16800.1"/>
    </source>
</evidence>
<keyword evidence="2" id="KW-0813">Transport</keyword>
<dbReference type="GO" id="GO:0043448">
    <property type="term" value="P:alkane catabolic process"/>
    <property type="evidence" value="ECO:0007669"/>
    <property type="project" value="TreeGrafter"/>
</dbReference>
<proteinExistence type="predicted"/>
<reference evidence="9" key="1">
    <citation type="submission" date="2017-09" db="EMBL/GenBank/DDBJ databases">
        <authorList>
            <person name="Varghese N."/>
            <person name="Submissions S."/>
        </authorList>
    </citation>
    <scope>NUCLEOTIDE SEQUENCE [LARGE SCALE GENOMIC DNA]</scope>
    <source>
        <strain evidence="9">WG-1MB</strain>
    </source>
</reference>
<dbReference type="InterPro" id="IPR024934">
    <property type="entry name" value="Rubredoxin-like_dom"/>
</dbReference>
<evidence type="ECO:0000313" key="10">
    <source>
        <dbReference type="Proteomes" id="UP000295404"/>
    </source>
</evidence>
<keyword evidence="5" id="KW-0408">Iron</keyword>
<dbReference type="SUPFAM" id="SSF57802">
    <property type="entry name" value="Rubredoxin-like"/>
    <property type="match status" value="1"/>
</dbReference>
<name>A0A285FZP3_9EURY</name>
<dbReference type="Proteomes" id="UP000295404">
    <property type="component" value="Unassembled WGS sequence"/>
</dbReference>
<dbReference type="PROSITE" id="PS50903">
    <property type="entry name" value="RUBREDOXIN_LIKE"/>
    <property type="match status" value="1"/>
</dbReference>
<dbReference type="Gene3D" id="2.20.28.10">
    <property type="match status" value="1"/>
</dbReference>
<gene>
    <name evidence="8" type="ORF">C7960_1755</name>
    <name evidence="7" type="ORF">SAMN06295989_10676</name>
</gene>
<dbReference type="Pfam" id="PF00301">
    <property type="entry name" value="Rubredoxin"/>
    <property type="match status" value="1"/>
</dbReference>
<dbReference type="AlphaFoldDB" id="A0A285FZP3"/>
<dbReference type="GO" id="GO:0009055">
    <property type="term" value="F:electron transfer activity"/>
    <property type="evidence" value="ECO:0007669"/>
    <property type="project" value="TreeGrafter"/>
</dbReference>
<dbReference type="PANTHER" id="PTHR47627:SF1">
    <property type="entry name" value="RUBREDOXIN-1-RELATED"/>
    <property type="match status" value="1"/>
</dbReference>
<evidence type="ECO:0000256" key="3">
    <source>
        <dbReference type="ARBA" id="ARBA00022723"/>
    </source>
</evidence>
<organism evidence="7 9">
    <name type="scientific">Methanohalophilus euhalobius</name>
    <dbReference type="NCBI Taxonomy" id="51203"/>
    <lineage>
        <taxon>Archaea</taxon>
        <taxon>Methanobacteriati</taxon>
        <taxon>Methanobacteriota</taxon>
        <taxon>Stenosarchaea group</taxon>
        <taxon>Methanomicrobia</taxon>
        <taxon>Methanosarcinales</taxon>
        <taxon>Methanosarcinaceae</taxon>
        <taxon>Methanohalophilus</taxon>
    </lineage>
</organism>
<dbReference type="PANTHER" id="PTHR47627">
    <property type="entry name" value="RUBREDOXIN"/>
    <property type="match status" value="1"/>
</dbReference>
<comment type="function">
    <text evidence="1">Rubredoxin is a small nonheme, iron protein lacking acid-labile sulfide. Its single Fe, chelated to 4 Cys, functions as an electron acceptor and may also stabilize the conformation of the molecule.</text>
</comment>
<dbReference type="RefSeq" id="WP_241646021.1">
    <property type="nucleotide sequence ID" value="NZ_SMMS01000001.1"/>
</dbReference>
<keyword evidence="9" id="KW-1185">Reference proteome</keyword>
<sequence length="117" mass="13503">MGSNPFIISFFEHTYSVQYIREIYCDTMSKYRCEICNVFEYDDDRGKPLTDIRPDTKPEDFPDDWECPICKANKTHLKPVKEEKAETRSNCGCKEVCKRGNLDAYTVCPAQGQEISG</sequence>
<keyword evidence="3" id="KW-0479">Metal-binding</keyword>
<evidence type="ECO:0000313" key="9">
    <source>
        <dbReference type="Proteomes" id="UP000217726"/>
    </source>
</evidence>
<evidence type="ECO:0000256" key="2">
    <source>
        <dbReference type="ARBA" id="ARBA00022448"/>
    </source>
</evidence>
<evidence type="ECO:0000256" key="5">
    <source>
        <dbReference type="ARBA" id="ARBA00023004"/>
    </source>
</evidence>
<dbReference type="Proteomes" id="UP000217726">
    <property type="component" value="Unassembled WGS sequence"/>
</dbReference>
<keyword evidence="4" id="KW-0249">Electron transport</keyword>
<dbReference type="InterPro" id="IPR024935">
    <property type="entry name" value="Rubredoxin_dom"/>
</dbReference>
<protein>
    <submittedName>
        <fullName evidence="7">Rubredoxin</fullName>
    </submittedName>
</protein>
<evidence type="ECO:0000256" key="1">
    <source>
        <dbReference type="ARBA" id="ARBA00002360"/>
    </source>
</evidence>
<dbReference type="EMBL" id="OBDR01000006">
    <property type="protein sequence ID" value="SNY16800.1"/>
    <property type="molecule type" value="Genomic_DNA"/>
</dbReference>
<feature type="domain" description="Rubredoxin-like" evidence="6">
    <location>
        <begin position="28"/>
        <end position="80"/>
    </location>
</feature>
<dbReference type="CDD" id="cd00730">
    <property type="entry name" value="rubredoxin"/>
    <property type="match status" value="1"/>
</dbReference>
<evidence type="ECO:0000259" key="6">
    <source>
        <dbReference type="PROSITE" id="PS50903"/>
    </source>
</evidence>
<evidence type="ECO:0000313" key="8">
    <source>
        <dbReference type="EMBL" id="TCL12495.1"/>
    </source>
</evidence>
<dbReference type="GO" id="GO:0005506">
    <property type="term" value="F:iron ion binding"/>
    <property type="evidence" value="ECO:0007669"/>
    <property type="project" value="InterPro"/>
</dbReference>
<reference evidence="7" key="2">
    <citation type="submission" date="2017-09" db="EMBL/GenBank/DDBJ databases">
        <authorList>
            <person name="Ehlers B."/>
            <person name="Leendertz F.H."/>
        </authorList>
    </citation>
    <scope>NUCLEOTIDE SEQUENCE [LARGE SCALE GENOMIC DNA]</scope>
    <source>
        <strain evidence="7">WG-1MB</strain>
    </source>
</reference>
<dbReference type="EMBL" id="SMMS01000001">
    <property type="protein sequence ID" value="TCL12495.1"/>
    <property type="molecule type" value="Genomic_DNA"/>
</dbReference>